<dbReference type="PROSITE" id="PS51186">
    <property type="entry name" value="GNAT"/>
    <property type="match status" value="1"/>
</dbReference>
<sequence length="165" mass="17696">MADITVRPLAPDEWRLYRTVRLAALADAPYAFCSTWAGEKAFTEETWRGRLARRGTFLAEDGGEPCGLVSVVPAESAGDADLVSMWVAPSARGRGAAGLLVGAALARAAEEGFARLRLWVTEGNDPAERLYARHGFVRTGAVQSVREGEDAREFEMARTTAPAAG</sequence>
<evidence type="ECO:0000313" key="5">
    <source>
        <dbReference type="Proteomes" id="UP000037288"/>
    </source>
</evidence>
<feature type="domain" description="N-acetyltransferase" evidence="3">
    <location>
        <begin position="4"/>
        <end position="161"/>
    </location>
</feature>
<protein>
    <submittedName>
        <fullName evidence="4">Acetyltransferase</fullName>
    </submittedName>
</protein>
<accession>A0A0K9X979</accession>
<dbReference type="PANTHER" id="PTHR43877">
    <property type="entry name" value="AMINOALKYLPHOSPHONATE N-ACETYLTRANSFERASE-RELATED-RELATED"/>
    <property type="match status" value="1"/>
</dbReference>
<evidence type="ECO:0000259" key="3">
    <source>
        <dbReference type="PROSITE" id="PS51186"/>
    </source>
</evidence>
<dbReference type="RefSeq" id="WP_049718195.1">
    <property type="nucleotide sequence ID" value="NZ_LFXA01000017.1"/>
</dbReference>
<dbReference type="OrthoDB" id="9799092at2"/>
<comment type="caution">
    <text evidence="4">The sequence shown here is derived from an EMBL/GenBank/DDBJ whole genome shotgun (WGS) entry which is preliminary data.</text>
</comment>
<evidence type="ECO:0000256" key="2">
    <source>
        <dbReference type="ARBA" id="ARBA00023315"/>
    </source>
</evidence>
<evidence type="ECO:0000256" key="1">
    <source>
        <dbReference type="ARBA" id="ARBA00022679"/>
    </source>
</evidence>
<dbReference type="InterPro" id="IPR050832">
    <property type="entry name" value="Bact_Acetyltransf"/>
</dbReference>
<dbReference type="Gene3D" id="3.40.630.30">
    <property type="match status" value="1"/>
</dbReference>
<dbReference type="Pfam" id="PF00583">
    <property type="entry name" value="Acetyltransf_1"/>
    <property type="match status" value="1"/>
</dbReference>
<reference evidence="5" key="1">
    <citation type="submission" date="2015-07" db="EMBL/GenBank/DDBJ databases">
        <title>Draft genome sequence of Streptomyces sp. CMAA 1322, a bacterium isolated from Caatinga biome, from dry forest semiarid of Brazil.</title>
        <authorList>
            <person name="Santos S.N."/>
            <person name="Gacesa R."/>
            <person name="Taketani R.G."/>
            <person name="Long P.F."/>
            <person name="Melo I.S."/>
        </authorList>
    </citation>
    <scope>NUCLEOTIDE SEQUENCE [LARGE SCALE GENOMIC DNA]</scope>
    <source>
        <strain evidence="5">CMAA 1322</strain>
    </source>
</reference>
<keyword evidence="1 4" id="KW-0808">Transferase</keyword>
<dbReference type="InterPro" id="IPR000182">
    <property type="entry name" value="GNAT_dom"/>
</dbReference>
<dbReference type="PATRIC" id="fig|1678637.3.peg.4903"/>
<dbReference type="Proteomes" id="UP000037288">
    <property type="component" value="Unassembled WGS sequence"/>
</dbReference>
<dbReference type="InterPro" id="IPR016181">
    <property type="entry name" value="Acyl_CoA_acyltransferase"/>
</dbReference>
<keyword evidence="5" id="KW-1185">Reference proteome</keyword>
<dbReference type="SUPFAM" id="SSF55729">
    <property type="entry name" value="Acyl-CoA N-acyltransferases (Nat)"/>
    <property type="match status" value="1"/>
</dbReference>
<evidence type="ECO:0000313" key="4">
    <source>
        <dbReference type="EMBL" id="KNB49646.1"/>
    </source>
</evidence>
<gene>
    <name evidence="4" type="ORF">AC230_22885</name>
</gene>
<dbReference type="STRING" id="1678637.AC230_22885"/>
<dbReference type="EMBL" id="LFXA01000017">
    <property type="protein sequence ID" value="KNB49646.1"/>
    <property type="molecule type" value="Genomic_DNA"/>
</dbReference>
<name>A0A0K9X979_9ACTN</name>
<dbReference type="AlphaFoldDB" id="A0A0K9X979"/>
<dbReference type="GO" id="GO:0016747">
    <property type="term" value="F:acyltransferase activity, transferring groups other than amino-acyl groups"/>
    <property type="evidence" value="ECO:0007669"/>
    <property type="project" value="InterPro"/>
</dbReference>
<proteinExistence type="predicted"/>
<keyword evidence="2" id="KW-0012">Acyltransferase</keyword>
<dbReference type="CDD" id="cd04301">
    <property type="entry name" value="NAT_SF"/>
    <property type="match status" value="1"/>
</dbReference>
<organism evidence="4 5">
    <name type="scientific">Streptomyces caatingaensis</name>
    <dbReference type="NCBI Taxonomy" id="1678637"/>
    <lineage>
        <taxon>Bacteria</taxon>
        <taxon>Bacillati</taxon>
        <taxon>Actinomycetota</taxon>
        <taxon>Actinomycetes</taxon>
        <taxon>Kitasatosporales</taxon>
        <taxon>Streptomycetaceae</taxon>
        <taxon>Streptomyces</taxon>
    </lineage>
</organism>